<feature type="region of interest" description="Disordered" evidence="1">
    <location>
        <begin position="512"/>
        <end position="541"/>
    </location>
</feature>
<feature type="compositionally biased region" description="Polar residues" evidence="1">
    <location>
        <begin position="157"/>
        <end position="172"/>
    </location>
</feature>
<feature type="compositionally biased region" description="Polar residues" evidence="1">
    <location>
        <begin position="344"/>
        <end position="353"/>
    </location>
</feature>
<feature type="compositionally biased region" description="Low complexity" evidence="1">
    <location>
        <begin position="240"/>
        <end position="251"/>
    </location>
</feature>
<name>A0A1B6JL93_9HEMI</name>
<feature type="region of interest" description="Disordered" evidence="1">
    <location>
        <begin position="331"/>
        <end position="421"/>
    </location>
</feature>
<feature type="region of interest" description="Disordered" evidence="1">
    <location>
        <begin position="197"/>
        <end position="251"/>
    </location>
</feature>
<feature type="compositionally biased region" description="Polar residues" evidence="1">
    <location>
        <begin position="279"/>
        <end position="301"/>
    </location>
</feature>
<evidence type="ECO:0000313" key="2">
    <source>
        <dbReference type="EMBL" id="JAS99653.1"/>
    </source>
</evidence>
<dbReference type="AlphaFoldDB" id="A0A1B6JL93"/>
<feature type="region of interest" description="Disordered" evidence="1">
    <location>
        <begin position="78"/>
        <end position="176"/>
    </location>
</feature>
<reference evidence="2" key="1">
    <citation type="submission" date="2015-11" db="EMBL/GenBank/DDBJ databases">
        <title>De novo transcriptome assembly of four potential Pierce s Disease insect vectors from Arizona vineyards.</title>
        <authorList>
            <person name="Tassone E.E."/>
        </authorList>
    </citation>
    <scope>NUCLEOTIDE SEQUENCE</scope>
</reference>
<gene>
    <name evidence="2" type="ORF">g.23804</name>
</gene>
<sequence length="594" mass="64395">MVFEAQFVLVLLSIFVLLSVIVALFGCVCGCRKTVPKNELMGLAGMVKLTNPDENVNFSSGPPLVELNAVVIPATPTLDHLASDPNKRPNNTVTSATRSLPDLPVESQRTRGRSADVLWEAAEPNGDTSSELYATVDDNKHGRGGGPNGKLPRDSTIESSYDSPSQTDNSLSPYARVKREHPYDQVKQSDEHPYAHVKANNKAGPSHAPDPVLPLSESSSSSSSEDEVESPVAPPRSRKSVSLSQSSLSSTVDIPAATAIAGGIPANHELPYMTPPLPINTQQQHFSGDSQDSSKGYTSISVREPLSNILGQVTRRQDLIDSHYATVSDDSDEMYAAIEEPNQPLYTSGSETYAQIRPAANVSLQPPSHPLPQAGNNHSRQESWSSTGSPSTSPKPEKRQANSPLPRPPDAPTVDDMYAKVVKKQRSTVDLVESVQKTELPGYETVQRSQSPAGVVPGYETVASNCAGYETVAGELDSLVPGYERVAPSDCEPNYEELRPQDGCDATYATVEKKRSNSRLSNSEPDYASLLRKDPGHGDPNYETVCRDSDPNYESVECQDPPYERVSVPLCKQENGVVRSEDVYSQVNKHRTVR</sequence>
<feature type="compositionally biased region" description="Low complexity" evidence="1">
    <location>
        <begin position="209"/>
        <end position="223"/>
    </location>
</feature>
<feature type="compositionally biased region" description="Polar residues" evidence="1">
    <location>
        <begin position="88"/>
        <end position="98"/>
    </location>
</feature>
<proteinExistence type="predicted"/>
<accession>A0A1B6JL93</accession>
<feature type="compositionally biased region" description="Low complexity" evidence="1">
    <location>
        <begin position="383"/>
        <end position="394"/>
    </location>
</feature>
<evidence type="ECO:0000256" key="1">
    <source>
        <dbReference type="SAM" id="MobiDB-lite"/>
    </source>
</evidence>
<organism evidence="2">
    <name type="scientific">Homalodisca liturata</name>
    <dbReference type="NCBI Taxonomy" id="320908"/>
    <lineage>
        <taxon>Eukaryota</taxon>
        <taxon>Metazoa</taxon>
        <taxon>Ecdysozoa</taxon>
        <taxon>Arthropoda</taxon>
        <taxon>Hexapoda</taxon>
        <taxon>Insecta</taxon>
        <taxon>Pterygota</taxon>
        <taxon>Neoptera</taxon>
        <taxon>Paraneoptera</taxon>
        <taxon>Hemiptera</taxon>
        <taxon>Auchenorrhyncha</taxon>
        <taxon>Membracoidea</taxon>
        <taxon>Cicadellidae</taxon>
        <taxon>Cicadellinae</taxon>
        <taxon>Proconiini</taxon>
        <taxon>Homalodisca</taxon>
    </lineage>
</organism>
<feature type="region of interest" description="Disordered" evidence="1">
    <location>
        <begin position="271"/>
        <end position="318"/>
    </location>
</feature>
<protein>
    <submittedName>
        <fullName evidence="2">Uncharacterized protein</fullName>
    </submittedName>
</protein>
<dbReference type="EMBL" id="GECU01008053">
    <property type="protein sequence ID" value="JAS99653.1"/>
    <property type="molecule type" value="Transcribed_RNA"/>
</dbReference>